<dbReference type="InterPro" id="IPR003180">
    <property type="entry name" value="MPG"/>
</dbReference>
<evidence type="ECO:0000256" key="1">
    <source>
        <dbReference type="ARBA" id="ARBA00009232"/>
    </source>
</evidence>
<dbReference type="GO" id="GO:0003905">
    <property type="term" value="F:alkylbase DNA N-glycosylase activity"/>
    <property type="evidence" value="ECO:0007669"/>
    <property type="project" value="InterPro"/>
</dbReference>
<evidence type="ECO:0000256" key="4">
    <source>
        <dbReference type="ARBA" id="ARBA00023204"/>
    </source>
</evidence>
<dbReference type="GO" id="GO:0006284">
    <property type="term" value="P:base-excision repair"/>
    <property type="evidence" value="ECO:0007669"/>
    <property type="project" value="InterPro"/>
</dbReference>
<dbReference type="NCBIfam" id="TIGR00567">
    <property type="entry name" value="3mg"/>
    <property type="match status" value="1"/>
</dbReference>
<dbReference type="NCBIfam" id="NF002003">
    <property type="entry name" value="PRK00802.1-3"/>
    <property type="match status" value="1"/>
</dbReference>
<dbReference type="AlphaFoldDB" id="A0A0N9N778"/>
<keyword evidence="8" id="KW-1185">Reference proteome</keyword>
<accession>A0A0N9N778</accession>
<gene>
    <name evidence="7" type="ORF">ACH46_04010</name>
</gene>
<organism evidence="7 8">
    <name type="scientific">Gordonia phthalatica</name>
    <dbReference type="NCBI Taxonomy" id="1136941"/>
    <lineage>
        <taxon>Bacteria</taxon>
        <taxon>Bacillati</taxon>
        <taxon>Actinomycetota</taxon>
        <taxon>Actinomycetes</taxon>
        <taxon>Mycobacteriales</taxon>
        <taxon>Gordoniaceae</taxon>
        <taxon>Gordonia</taxon>
    </lineage>
</organism>
<evidence type="ECO:0000256" key="6">
    <source>
        <dbReference type="SAM" id="MobiDB-lite"/>
    </source>
</evidence>
<evidence type="ECO:0000256" key="5">
    <source>
        <dbReference type="HAMAP-Rule" id="MF_00527"/>
    </source>
</evidence>
<keyword evidence="3 5" id="KW-0378">Hydrolase</keyword>
<dbReference type="CDD" id="cd00540">
    <property type="entry name" value="AAG"/>
    <property type="match status" value="1"/>
</dbReference>
<dbReference type="Proteomes" id="UP000063789">
    <property type="component" value="Chromosome"/>
</dbReference>
<keyword evidence="4 5" id="KW-0234">DNA repair</keyword>
<comment type="similarity">
    <text evidence="1 5">Belongs to the DNA glycosylase MPG family.</text>
</comment>
<dbReference type="GO" id="GO:0003677">
    <property type="term" value="F:DNA binding"/>
    <property type="evidence" value="ECO:0007669"/>
    <property type="project" value="InterPro"/>
</dbReference>
<dbReference type="SUPFAM" id="SSF50486">
    <property type="entry name" value="FMT C-terminal domain-like"/>
    <property type="match status" value="1"/>
</dbReference>
<proteinExistence type="inferred from homology"/>
<evidence type="ECO:0000313" key="7">
    <source>
        <dbReference type="EMBL" id="ALG83824.1"/>
    </source>
</evidence>
<feature type="region of interest" description="Disordered" evidence="6">
    <location>
        <begin position="10"/>
        <end position="29"/>
    </location>
</feature>
<dbReference type="InterPro" id="IPR036995">
    <property type="entry name" value="MPG_sf"/>
</dbReference>
<sequence length="216" mass="23481">MESLVLAMAIESNRNRPSQTEPTEDVYDDHPPVLEAARALLGRRLVGYGASLLITEVEAYNGPDDPASHAFTRTKRSKTMYGPAFRLYVYQIHTHHCANIVTSPEGEGSAVLLRAGIVVDGLEAAHERRGDVADHLLARGPGNLTRALGITKADLETDLLDGTGVHLAPDESVYNAAQIVAGPRVGVRLAADRPWRFWIDGEPSVSAYRRHAKAAR</sequence>
<keyword evidence="2 5" id="KW-0227">DNA damage</keyword>
<reference evidence="8" key="1">
    <citation type="submission" date="2015-06" db="EMBL/GenBank/DDBJ databases">
        <title>Complete genome sequence and metabolic analysis of phthalate degradation pathway in Gordonia sp. QH-11.</title>
        <authorList>
            <person name="Jin D."/>
            <person name="Kong X."/>
            <person name="Bai Z."/>
        </authorList>
    </citation>
    <scope>NUCLEOTIDE SEQUENCE [LARGE SCALE GENOMIC DNA]</scope>
    <source>
        <strain evidence="8">QH-11</strain>
    </source>
</reference>
<dbReference type="InterPro" id="IPR011034">
    <property type="entry name" value="Formyl_transferase-like_C_sf"/>
</dbReference>
<dbReference type="STRING" id="1136941.ACH46_04010"/>
<evidence type="ECO:0000313" key="8">
    <source>
        <dbReference type="Proteomes" id="UP000063789"/>
    </source>
</evidence>
<evidence type="ECO:0000256" key="2">
    <source>
        <dbReference type="ARBA" id="ARBA00022763"/>
    </source>
</evidence>
<protein>
    <recommendedName>
        <fullName evidence="5">Putative 3-methyladenine DNA glycosylase</fullName>
        <ecNumber evidence="5">3.2.2.-</ecNumber>
    </recommendedName>
</protein>
<dbReference type="PANTHER" id="PTHR10429:SF0">
    <property type="entry name" value="DNA-3-METHYLADENINE GLYCOSYLASE"/>
    <property type="match status" value="1"/>
</dbReference>
<dbReference type="KEGG" id="goq:ACH46_04010"/>
<dbReference type="EC" id="3.2.2.-" evidence="5"/>
<dbReference type="RefSeq" id="WP_062391785.1">
    <property type="nucleotide sequence ID" value="NZ_CP011853.1"/>
</dbReference>
<reference evidence="7 8" key="2">
    <citation type="journal article" date="2017" name="Int. J. Syst. Evol. Microbiol.">
        <title>Gordonia phthalatica sp. nov., a di-n-butyl phthalate-degrading bacterium isolated from activated sludge.</title>
        <authorList>
            <person name="Jin D."/>
            <person name="Kong X."/>
            <person name="Jia M."/>
            <person name="Yu X."/>
            <person name="Wang X."/>
            <person name="Zhuang X."/>
            <person name="Deng Y."/>
            <person name="Bai Z."/>
        </authorList>
    </citation>
    <scope>NUCLEOTIDE SEQUENCE [LARGE SCALE GENOMIC DNA]</scope>
    <source>
        <strain evidence="7 8">QH-11</strain>
    </source>
</reference>
<evidence type="ECO:0000256" key="3">
    <source>
        <dbReference type="ARBA" id="ARBA00022801"/>
    </source>
</evidence>
<dbReference type="Pfam" id="PF02245">
    <property type="entry name" value="Pur_DNA_glyco"/>
    <property type="match status" value="1"/>
</dbReference>
<dbReference type="PATRIC" id="fig|1136941.3.peg.812"/>
<dbReference type="PANTHER" id="PTHR10429">
    <property type="entry name" value="DNA-3-METHYLADENINE GLYCOSYLASE"/>
    <property type="match status" value="1"/>
</dbReference>
<dbReference type="HAMAP" id="MF_00527">
    <property type="entry name" value="3MGH"/>
    <property type="match status" value="1"/>
</dbReference>
<dbReference type="Gene3D" id="3.10.300.10">
    <property type="entry name" value="Methylpurine-DNA glycosylase (MPG)"/>
    <property type="match status" value="1"/>
</dbReference>
<dbReference type="EMBL" id="CP011853">
    <property type="protein sequence ID" value="ALG83824.1"/>
    <property type="molecule type" value="Genomic_DNA"/>
</dbReference>
<name>A0A0N9N778_9ACTN</name>